<dbReference type="InterPro" id="IPR024134">
    <property type="entry name" value="SOD_Cu/Zn_/chaperone"/>
</dbReference>
<dbReference type="SUPFAM" id="SSF49329">
    <property type="entry name" value="Cu,Zn superoxide dismutase-like"/>
    <property type="match status" value="1"/>
</dbReference>
<dbReference type="GO" id="GO:0006801">
    <property type="term" value="P:superoxide metabolic process"/>
    <property type="evidence" value="ECO:0007669"/>
    <property type="project" value="InterPro"/>
</dbReference>
<dbReference type="InterPro" id="IPR018152">
    <property type="entry name" value="SOD_Cu/Zn_BS"/>
</dbReference>
<name>A0A6N6VYD1_9BACT</name>
<accession>A0A6N6VYD1</accession>
<dbReference type="PANTHER" id="PTHR10003">
    <property type="entry name" value="SUPEROXIDE DISMUTASE CU-ZN -RELATED"/>
    <property type="match status" value="1"/>
</dbReference>
<dbReference type="AlphaFoldDB" id="A0A6N6VYD1"/>
<gene>
    <name evidence="3" type="ORF">GCL60_02345</name>
</gene>
<dbReference type="Proteomes" id="UP000437748">
    <property type="component" value="Unassembled WGS sequence"/>
</dbReference>
<evidence type="ECO:0000313" key="3">
    <source>
        <dbReference type="EMBL" id="KAB8040787.1"/>
    </source>
</evidence>
<dbReference type="InterPro" id="IPR036423">
    <property type="entry name" value="SOD-like_Cu/Zn_dom_sf"/>
</dbReference>
<dbReference type="PROSITE" id="PS00087">
    <property type="entry name" value="SOD_CU_ZN_1"/>
    <property type="match status" value="1"/>
</dbReference>
<feature type="domain" description="Superoxide dismutase copper/zinc binding" evidence="2">
    <location>
        <begin position="54"/>
        <end position="181"/>
    </location>
</feature>
<dbReference type="InterPro" id="IPR001424">
    <property type="entry name" value="SOD_Cu_Zn_dom"/>
</dbReference>
<dbReference type="Pfam" id="PF00080">
    <property type="entry name" value="Sod_Cu"/>
    <property type="match status" value="1"/>
</dbReference>
<dbReference type="GO" id="GO:0005507">
    <property type="term" value="F:copper ion binding"/>
    <property type="evidence" value="ECO:0007669"/>
    <property type="project" value="InterPro"/>
</dbReference>
<comment type="similarity">
    <text evidence="1">Belongs to the Cu-Zn superoxide dismutase family.</text>
</comment>
<comment type="caution">
    <text evidence="3">The sequence shown here is derived from an EMBL/GenBank/DDBJ whole genome shotgun (WGS) entry which is preliminary data.</text>
</comment>
<organism evidence="3 4">
    <name type="scientific">Silvanigrella paludirubra</name>
    <dbReference type="NCBI Taxonomy" id="2499159"/>
    <lineage>
        <taxon>Bacteria</taxon>
        <taxon>Pseudomonadati</taxon>
        <taxon>Bdellovibrionota</taxon>
        <taxon>Oligoflexia</taxon>
        <taxon>Silvanigrellales</taxon>
        <taxon>Silvanigrellaceae</taxon>
        <taxon>Silvanigrella</taxon>
    </lineage>
</organism>
<sequence length="182" mass="19022">MNRKFLFASGIISTAFLIVSCETSKGDSLKQDVTLMPKSGSKAEAMLSVVELSGGGIQITGKVTGLEPNSVHGFHIHEKGDCSDPAAMNAGGHFNPDKEHVHGTSIAAGKYDHQHAGDLGNIKANPSGVVMIDITVKSPLTLNKDSKYTVSGKAFVIHADPDDEKTAPAGNAGKRILCGVIK</sequence>
<protein>
    <submittedName>
        <fullName evidence="3">Superoxide dismutase family protein</fullName>
    </submittedName>
</protein>
<dbReference type="RefSeq" id="WP_153418305.1">
    <property type="nucleotide sequence ID" value="NZ_WFLM01000001.1"/>
</dbReference>
<dbReference type="PROSITE" id="PS51257">
    <property type="entry name" value="PROKAR_LIPOPROTEIN"/>
    <property type="match status" value="1"/>
</dbReference>
<proteinExistence type="inferred from homology"/>
<dbReference type="OrthoDB" id="5293043at2"/>
<dbReference type="EMBL" id="WFLM01000001">
    <property type="protein sequence ID" value="KAB8040787.1"/>
    <property type="molecule type" value="Genomic_DNA"/>
</dbReference>
<evidence type="ECO:0000313" key="4">
    <source>
        <dbReference type="Proteomes" id="UP000437748"/>
    </source>
</evidence>
<keyword evidence="4" id="KW-1185">Reference proteome</keyword>
<evidence type="ECO:0000259" key="2">
    <source>
        <dbReference type="Pfam" id="PF00080"/>
    </source>
</evidence>
<dbReference type="Gene3D" id="2.60.40.200">
    <property type="entry name" value="Superoxide dismutase, copper/zinc binding domain"/>
    <property type="match status" value="1"/>
</dbReference>
<reference evidence="3 4" key="1">
    <citation type="submission" date="2019-10" db="EMBL/GenBank/DDBJ databases">
        <title>New species of Slilvanegrellaceae.</title>
        <authorList>
            <person name="Pitt A."/>
            <person name="Hahn M.W."/>
        </authorList>
    </citation>
    <scope>NUCLEOTIDE SEQUENCE [LARGE SCALE GENOMIC DNA]</scope>
    <source>
        <strain evidence="3 4">SP-Ram-0.45-NSY-1</strain>
    </source>
</reference>
<evidence type="ECO:0000256" key="1">
    <source>
        <dbReference type="ARBA" id="ARBA00010457"/>
    </source>
</evidence>